<evidence type="ECO:0000256" key="1">
    <source>
        <dbReference type="SAM" id="SignalP"/>
    </source>
</evidence>
<gene>
    <name evidence="2" type="ORF">LSAT_V11C400203120</name>
</gene>
<dbReference type="Proteomes" id="UP000235145">
    <property type="component" value="Unassembled WGS sequence"/>
</dbReference>
<comment type="caution">
    <text evidence="2">The sequence shown here is derived from an EMBL/GenBank/DDBJ whole genome shotgun (WGS) entry which is preliminary data.</text>
</comment>
<evidence type="ECO:0000313" key="3">
    <source>
        <dbReference type="Proteomes" id="UP000235145"/>
    </source>
</evidence>
<sequence>MTIGYIICAMSVGITCALLCDPLMKNYVNPIPSSKMVTSRSIRRNALEPWFQKWDSTIILSEATLLYSLSLNLIIREELSCFVAIELVTRSLKVIMELDCVIKMLGMSSKIV</sequence>
<dbReference type="AlphaFoldDB" id="A0A9R1VTZ2"/>
<keyword evidence="1" id="KW-0732">Signal</keyword>
<feature type="signal peptide" evidence="1">
    <location>
        <begin position="1"/>
        <end position="17"/>
    </location>
</feature>
<keyword evidence="3" id="KW-1185">Reference proteome</keyword>
<name>A0A9R1VTZ2_LACSA</name>
<protein>
    <submittedName>
        <fullName evidence="2">Uncharacterized protein</fullName>
    </submittedName>
</protein>
<feature type="chain" id="PRO_5040121831" evidence="1">
    <location>
        <begin position="18"/>
        <end position="112"/>
    </location>
</feature>
<proteinExistence type="predicted"/>
<dbReference type="EMBL" id="NBSK02000004">
    <property type="protein sequence ID" value="KAJ0211903.1"/>
    <property type="molecule type" value="Genomic_DNA"/>
</dbReference>
<organism evidence="2 3">
    <name type="scientific">Lactuca sativa</name>
    <name type="common">Garden lettuce</name>
    <dbReference type="NCBI Taxonomy" id="4236"/>
    <lineage>
        <taxon>Eukaryota</taxon>
        <taxon>Viridiplantae</taxon>
        <taxon>Streptophyta</taxon>
        <taxon>Embryophyta</taxon>
        <taxon>Tracheophyta</taxon>
        <taxon>Spermatophyta</taxon>
        <taxon>Magnoliopsida</taxon>
        <taxon>eudicotyledons</taxon>
        <taxon>Gunneridae</taxon>
        <taxon>Pentapetalae</taxon>
        <taxon>asterids</taxon>
        <taxon>campanulids</taxon>
        <taxon>Asterales</taxon>
        <taxon>Asteraceae</taxon>
        <taxon>Cichorioideae</taxon>
        <taxon>Cichorieae</taxon>
        <taxon>Lactucinae</taxon>
        <taxon>Lactuca</taxon>
    </lineage>
</organism>
<evidence type="ECO:0000313" key="2">
    <source>
        <dbReference type="EMBL" id="KAJ0211903.1"/>
    </source>
</evidence>
<accession>A0A9R1VTZ2</accession>
<reference evidence="2 3" key="1">
    <citation type="journal article" date="2017" name="Nat. Commun.">
        <title>Genome assembly with in vitro proximity ligation data and whole-genome triplication in lettuce.</title>
        <authorList>
            <person name="Reyes-Chin-Wo S."/>
            <person name="Wang Z."/>
            <person name="Yang X."/>
            <person name="Kozik A."/>
            <person name="Arikit S."/>
            <person name="Song C."/>
            <person name="Xia L."/>
            <person name="Froenicke L."/>
            <person name="Lavelle D.O."/>
            <person name="Truco M.J."/>
            <person name="Xia R."/>
            <person name="Zhu S."/>
            <person name="Xu C."/>
            <person name="Xu H."/>
            <person name="Xu X."/>
            <person name="Cox K."/>
            <person name="Korf I."/>
            <person name="Meyers B.C."/>
            <person name="Michelmore R.W."/>
        </authorList>
    </citation>
    <scope>NUCLEOTIDE SEQUENCE [LARGE SCALE GENOMIC DNA]</scope>
    <source>
        <strain evidence="3">cv. Salinas</strain>
        <tissue evidence="2">Seedlings</tissue>
    </source>
</reference>